<comment type="subcellular location">
    <subcellularLocation>
        <location evidence="1">Nucleus</location>
    </subcellularLocation>
</comment>
<gene>
    <name evidence="5" type="ORF">NUU61_008877</name>
</gene>
<evidence type="ECO:0008006" key="7">
    <source>
        <dbReference type="Google" id="ProtNLM"/>
    </source>
</evidence>
<sequence length="304" mass="33995">MRKQVDLMVSFQLGLPSNICLKHCDTKSPSNLTDSDFDVDTQVLTAPRSETEATGVLWFIAKDRQMSSFSRVCRDALSFRGKPEAEILQLDHEIRQMHTAIPAVLQARPLSDSIAGAPFLILTRSISKAAVCCTRLQRCVLRQSREKTGQPSQFTDVYNEFGASGRLHREGWMLTNFTMNDFLLGVMVLCLAVHTRKREHAAVDLDTENETLPLLKQAQAICVEKSHACRDVQHVSRAILIILNEPRASPGDHPRFLSPLQMPLAFESNAISSGLFDPFILGELEDPNYPNWAQFESLLSQSNG</sequence>
<evidence type="ECO:0000256" key="3">
    <source>
        <dbReference type="ARBA" id="ARBA00023163"/>
    </source>
</evidence>
<evidence type="ECO:0000313" key="5">
    <source>
        <dbReference type="EMBL" id="KAJ5084298.1"/>
    </source>
</evidence>
<dbReference type="RefSeq" id="XP_056507695.1">
    <property type="nucleotide sequence ID" value="XM_056659402.1"/>
</dbReference>
<comment type="caution">
    <text evidence="5">The sequence shown here is derived from an EMBL/GenBank/DDBJ whole genome shotgun (WGS) entry which is preliminary data.</text>
</comment>
<dbReference type="PANTHER" id="PTHR31001:SF49">
    <property type="entry name" value="ZN(II)2CYS6 TRANSCRIPTION FACTOR (EUROFUNG)"/>
    <property type="match status" value="1"/>
</dbReference>
<dbReference type="CDD" id="cd12148">
    <property type="entry name" value="fungal_TF_MHR"/>
    <property type="match status" value="1"/>
</dbReference>
<dbReference type="EMBL" id="JAPMSZ010000011">
    <property type="protein sequence ID" value="KAJ5084298.1"/>
    <property type="molecule type" value="Genomic_DNA"/>
</dbReference>
<keyword evidence="3" id="KW-0804">Transcription</keyword>
<evidence type="ECO:0000313" key="6">
    <source>
        <dbReference type="Proteomes" id="UP001141434"/>
    </source>
</evidence>
<dbReference type="AlphaFoldDB" id="A0A9W9JWM8"/>
<evidence type="ECO:0000256" key="1">
    <source>
        <dbReference type="ARBA" id="ARBA00004123"/>
    </source>
</evidence>
<keyword evidence="2" id="KW-0805">Transcription regulation</keyword>
<dbReference type="OrthoDB" id="5431381at2759"/>
<reference evidence="5" key="1">
    <citation type="submission" date="2022-11" db="EMBL/GenBank/DDBJ databases">
        <authorList>
            <person name="Petersen C."/>
        </authorList>
    </citation>
    <scope>NUCLEOTIDE SEQUENCE</scope>
    <source>
        <strain evidence="5">IBT 34128</strain>
    </source>
</reference>
<evidence type="ECO:0000256" key="2">
    <source>
        <dbReference type="ARBA" id="ARBA00023015"/>
    </source>
</evidence>
<evidence type="ECO:0000256" key="4">
    <source>
        <dbReference type="ARBA" id="ARBA00023242"/>
    </source>
</evidence>
<reference evidence="5" key="2">
    <citation type="journal article" date="2023" name="IMA Fungus">
        <title>Comparative genomic study of the Penicillium genus elucidates a diverse pangenome and 15 lateral gene transfer events.</title>
        <authorList>
            <person name="Petersen C."/>
            <person name="Sorensen T."/>
            <person name="Nielsen M.R."/>
            <person name="Sondergaard T.E."/>
            <person name="Sorensen J.L."/>
            <person name="Fitzpatrick D.A."/>
            <person name="Frisvad J.C."/>
            <person name="Nielsen K.L."/>
        </authorList>
    </citation>
    <scope>NUCLEOTIDE SEQUENCE</scope>
    <source>
        <strain evidence="5">IBT 34128</strain>
    </source>
</reference>
<dbReference type="InterPro" id="IPR050613">
    <property type="entry name" value="Sec_Metabolite_Reg"/>
</dbReference>
<organism evidence="5 6">
    <name type="scientific">Penicillium alfredii</name>
    <dbReference type="NCBI Taxonomy" id="1506179"/>
    <lineage>
        <taxon>Eukaryota</taxon>
        <taxon>Fungi</taxon>
        <taxon>Dikarya</taxon>
        <taxon>Ascomycota</taxon>
        <taxon>Pezizomycotina</taxon>
        <taxon>Eurotiomycetes</taxon>
        <taxon>Eurotiomycetidae</taxon>
        <taxon>Eurotiales</taxon>
        <taxon>Aspergillaceae</taxon>
        <taxon>Penicillium</taxon>
    </lineage>
</organism>
<keyword evidence="6" id="KW-1185">Reference proteome</keyword>
<dbReference type="GO" id="GO:0005634">
    <property type="term" value="C:nucleus"/>
    <property type="evidence" value="ECO:0007669"/>
    <property type="project" value="UniProtKB-SubCell"/>
</dbReference>
<dbReference type="GeneID" id="81398571"/>
<name>A0A9W9JWM8_9EURO</name>
<protein>
    <recommendedName>
        <fullName evidence="7">Transcription factor domain-containing protein</fullName>
    </recommendedName>
</protein>
<keyword evidence="4" id="KW-0539">Nucleus</keyword>
<accession>A0A9W9JWM8</accession>
<dbReference type="Proteomes" id="UP001141434">
    <property type="component" value="Unassembled WGS sequence"/>
</dbReference>
<dbReference type="PANTHER" id="PTHR31001">
    <property type="entry name" value="UNCHARACTERIZED TRANSCRIPTIONAL REGULATORY PROTEIN"/>
    <property type="match status" value="1"/>
</dbReference>
<proteinExistence type="predicted"/>